<dbReference type="GO" id="GO:0003964">
    <property type="term" value="F:RNA-directed DNA polymerase activity"/>
    <property type="evidence" value="ECO:0007669"/>
    <property type="project" value="UniProtKB-KW"/>
</dbReference>
<dbReference type="GO" id="GO:0008168">
    <property type="term" value="F:methyltransferase activity"/>
    <property type="evidence" value="ECO:0007669"/>
    <property type="project" value="InterPro"/>
</dbReference>
<dbReference type="PANTHER" id="PTHR47510">
    <property type="entry name" value="REVERSE TRANSCRIPTASE DOMAIN-CONTAINING PROTEIN"/>
    <property type="match status" value="1"/>
</dbReference>
<keyword evidence="4" id="KW-1185">Reference proteome</keyword>
<dbReference type="AlphaFoldDB" id="A0A9Q1HGW6"/>
<dbReference type="OrthoDB" id="10037236at2759"/>
<keyword evidence="3" id="KW-0548">Nucleotidyltransferase</keyword>
<dbReference type="GO" id="GO:0016706">
    <property type="term" value="F:2-oxoglutarate-dependent dioxygenase activity"/>
    <property type="evidence" value="ECO:0007669"/>
    <property type="project" value="InterPro"/>
</dbReference>
<dbReference type="PANTHER" id="PTHR47510:SF3">
    <property type="entry name" value="ENDO_EXONUCLEASE_PHOSPHATASE DOMAIN-CONTAINING PROTEIN"/>
    <property type="match status" value="1"/>
</dbReference>
<dbReference type="PROSITE" id="PS50878">
    <property type="entry name" value="RT_POL"/>
    <property type="match status" value="1"/>
</dbReference>
<dbReference type="InterPro" id="IPR015095">
    <property type="entry name" value="AlkB_hom8_N"/>
</dbReference>
<feature type="signal peptide" evidence="1">
    <location>
        <begin position="1"/>
        <end position="18"/>
    </location>
</feature>
<evidence type="ECO:0000256" key="1">
    <source>
        <dbReference type="SAM" id="SignalP"/>
    </source>
</evidence>
<evidence type="ECO:0000259" key="2">
    <source>
        <dbReference type="PROSITE" id="PS50878"/>
    </source>
</evidence>
<dbReference type="EMBL" id="JAIZAY010000003">
    <property type="protein sequence ID" value="KAJ8046094.1"/>
    <property type="molecule type" value="Genomic_DNA"/>
</dbReference>
<evidence type="ECO:0000313" key="3">
    <source>
        <dbReference type="EMBL" id="KAJ8046094.1"/>
    </source>
</evidence>
<feature type="domain" description="Reverse transcriptase" evidence="2">
    <location>
        <begin position="298"/>
        <end position="565"/>
    </location>
</feature>
<dbReference type="Proteomes" id="UP001152320">
    <property type="component" value="Chromosome 3"/>
</dbReference>
<feature type="chain" id="PRO_5040385379" evidence="1">
    <location>
        <begin position="19"/>
        <end position="711"/>
    </location>
</feature>
<accession>A0A9Q1HGW6</accession>
<dbReference type="Pfam" id="PF00078">
    <property type="entry name" value="RVT_1"/>
    <property type="match status" value="1"/>
</dbReference>
<dbReference type="Pfam" id="PF09004">
    <property type="entry name" value="ALKBH8_N"/>
    <property type="match status" value="1"/>
</dbReference>
<sequence length="711" mass="81762">MSEISMNVLALSCIRVGAWICLTGRQAPRRGRGQRPDDPTIVWRMANLKPPCKIFRSNVMEFSLIHIRSVERYVTLWPQSAVEELRDCFECTDWSVFRTQCDLDEYTVTVTDYLRFCHDVCLPTRKVTHYPNSKPWFNRSLRSKIVAKDAAYRCRDTDPNSYLKARSCLSKAIRDAKRTYRHRIEKKFQSGDSRALWSSINLITQYKGTLNSVQSDDVTLPNRLNEFYARFDLDNNSEPLPAPCDDDQPPFVVSDHDVRRSFYKLDEHKASGPDGITPRLLELCCSPWATVFTEIFNWSLRLCIVASCFKKATIIPVPKTNSISCLNDYRPVALTSVIMKCFEKQVLSFLNSKLPKKFDPFQFAYNRNRSVDDAISINLHEILQHLEVKKSYARVLFIDFSSAFNTIIPSKLHFKLINNLELPISICNWILDFLLNRTQVVKVGDNFSSVLVLNTGTPQGCPLSPKLYSLFTSDCLADHPNTTVVKFADDTTITGFISHNDESNYRAQIESVVNWCEENNLILNVSKTREIVIDFRRIKSPMPPLSINGTVVEQFPSFKFLGTHISNDLSWSVNSAEILKKANQRLYFLRKLKAYGVNQRILLNFYRAIIESVLTTSNTVWYGRVSKSDVNKFSSVIRSAEKIIGTTLPSLDMIYLERTKKKMEKIMKDPTHPAYGYFNFLPSNRRLCAFKGNKRFTDSFFPVAVKLFNLN</sequence>
<organism evidence="3 4">
    <name type="scientific">Holothuria leucospilota</name>
    <name type="common">Black long sea cucumber</name>
    <name type="synonym">Mertensiothuria leucospilota</name>
    <dbReference type="NCBI Taxonomy" id="206669"/>
    <lineage>
        <taxon>Eukaryota</taxon>
        <taxon>Metazoa</taxon>
        <taxon>Echinodermata</taxon>
        <taxon>Eleutherozoa</taxon>
        <taxon>Echinozoa</taxon>
        <taxon>Holothuroidea</taxon>
        <taxon>Aspidochirotacea</taxon>
        <taxon>Aspidochirotida</taxon>
        <taxon>Holothuriidae</taxon>
        <taxon>Holothuria</taxon>
    </lineage>
</organism>
<comment type="caution">
    <text evidence="3">The sequence shown here is derived from an EMBL/GenBank/DDBJ whole genome shotgun (WGS) entry which is preliminary data.</text>
</comment>
<keyword evidence="3" id="KW-0808">Transferase</keyword>
<evidence type="ECO:0000313" key="4">
    <source>
        <dbReference type="Proteomes" id="UP001152320"/>
    </source>
</evidence>
<dbReference type="CDD" id="cd01650">
    <property type="entry name" value="RT_nLTR_like"/>
    <property type="match status" value="1"/>
</dbReference>
<keyword evidence="1" id="KW-0732">Signal</keyword>
<gene>
    <name evidence="3" type="ORF">HOLleu_09272</name>
</gene>
<dbReference type="InterPro" id="IPR000477">
    <property type="entry name" value="RT_dom"/>
</dbReference>
<dbReference type="SUPFAM" id="SSF56672">
    <property type="entry name" value="DNA/RNA polymerases"/>
    <property type="match status" value="1"/>
</dbReference>
<name>A0A9Q1HGW6_HOLLE</name>
<protein>
    <submittedName>
        <fullName evidence="3">RNA-directed DNA polymerase from mobile element jockey</fullName>
    </submittedName>
</protein>
<dbReference type="InterPro" id="IPR043502">
    <property type="entry name" value="DNA/RNA_pol_sf"/>
</dbReference>
<keyword evidence="3" id="KW-0695">RNA-directed DNA polymerase</keyword>
<proteinExistence type="predicted"/>
<reference evidence="3" key="1">
    <citation type="submission" date="2021-10" db="EMBL/GenBank/DDBJ databases">
        <title>Tropical sea cucumber genome reveals ecological adaptation and Cuvierian tubules defense mechanism.</title>
        <authorList>
            <person name="Chen T."/>
        </authorList>
    </citation>
    <scope>NUCLEOTIDE SEQUENCE</scope>
    <source>
        <strain evidence="3">Nanhai2018</strain>
        <tissue evidence="3">Muscle</tissue>
    </source>
</reference>